<dbReference type="Proteomes" id="UP000824078">
    <property type="component" value="Unassembled WGS sequence"/>
</dbReference>
<protein>
    <submittedName>
        <fullName evidence="1">SIR2 family protein</fullName>
    </submittedName>
</protein>
<gene>
    <name evidence="1" type="ORF">IAD17_01470</name>
</gene>
<reference evidence="1" key="2">
    <citation type="journal article" date="2021" name="PeerJ">
        <title>Extensive microbial diversity within the chicken gut microbiome revealed by metagenomics and culture.</title>
        <authorList>
            <person name="Gilroy R."/>
            <person name="Ravi A."/>
            <person name="Getino M."/>
            <person name="Pursley I."/>
            <person name="Horton D.L."/>
            <person name="Alikhan N.F."/>
            <person name="Baker D."/>
            <person name="Gharbi K."/>
            <person name="Hall N."/>
            <person name="Watson M."/>
            <person name="Adriaenssens E.M."/>
            <person name="Foster-Nyarko E."/>
            <person name="Jarju S."/>
            <person name="Secka A."/>
            <person name="Antonio M."/>
            <person name="Oren A."/>
            <person name="Chaudhuri R.R."/>
            <person name="La Ragione R."/>
            <person name="Hildebrand F."/>
            <person name="Pallen M.J."/>
        </authorList>
    </citation>
    <scope>NUCLEOTIDE SEQUENCE</scope>
    <source>
        <strain evidence="1">ChiHjej12B11-29160</strain>
    </source>
</reference>
<name>A0A9D1HWH8_9ACTN</name>
<comment type="caution">
    <text evidence="1">The sequence shown here is derived from an EMBL/GenBank/DDBJ whole genome shotgun (WGS) entry which is preliminary data.</text>
</comment>
<dbReference type="EMBL" id="DVMQ01000005">
    <property type="protein sequence ID" value="HIU23582.1"/>
    <property type="molecule type" value="Genomic_DNA"/>
</dbReference>
<accession>A0A9D1HWH8</accession>
<evidence type="ECO:0000313" key="2">
    <source>
        <dbReference type="Proteomes" id="UP000824078"/>
    </source>
</evidence>
<dbReference type="AlphaFoldDB" id="A0A9D1HWH8"/>
<evidence type="ECO:0000313" key="1">
    <source>
        <dbReference type="EMBL" id="HIU23582.1"/>
    </source>
</evidence>
<sequence length="272" mass="30513">MKELGSTASEEDRIPFPIDFEQIAAKQGGMVGRRRDDAYKRLREKMSDIVTGMDNSAAGEVHQAFKNLGQQHVITTNYDSLFESMYDCEQLITNPGGSKNILKSVSRSRDVDFYHAHGIGKWKNTLCLSHEHYISLITKIRTTFFTDSNDENKEILSSIIKGEIESTGTWPELLFTTDVAIVGLGLDYSEIDLWWLLAQRAALFSPCHQLSQFENSIVYYYVNSPAATSDSAFHGRMHALEALGVEVRPVDAADYPDGYLKIAKMIQGTRGD</sequence>
<organism evidence="1 2">
    <name type="scientific">Candidatus Coprovicinus avistercoris</name>
    <dbReference type="NCBI Taxonomy" id="2840754"/>
    <lineage>
        <taxon>Bacteria</taxon>
        <taxon>Bacillati</taxon>
        <taxon>Actinomycetota</taxon>
        <taxon>Coriobacteriia</taxon>
        <taxon>Coriobacteriales</taxon>
        <taxon>Coriobacteriaceae</taxon>
        <taxon>Coriobacteriaceae incertae sedis</taxon>
        <taxon>Candidatus Coprovicinus</taxon>
    </lineage>
</organism>
<dbReference type="Pfam" id="PF13289">
    <property type="entry name" value="SIR2_2"/>
    <property type="match status" value="1"/>
</dbReference>
<reference evidence="1" key="1">
    <citation type="submission" date="2020-10" db="EMBL/GenBank/DDBJ databases">
        <authorList>
            <person name="Gilroy R."/>
        </authorList>
    </citation>
    <scope>NUCLEOTIDE SEQUENCE</scope>
    <source>
        <strain evidence="1">ChiHjej12B11-29160</strain>
    </source>
</reference>
<proteinExistence type="predicted"/>